<comment type="caution">
    <text evidence="1">The sequence shown here is derived from an EMBL/GenBank/DDBJ whole genome shotgun (WGS) entry which is preliminary data.</text>
</comment>
<proteinExistence type="predicted"/>
<protein>
    <recommendedName>
        <fullName evidence="3">Hemerythrin-like domain-containing protein</fullName>
    </recommendedName>
</protein>
<dbReference type="EMBL" id="JBHUOQ010000004">
    <property type="protein sequence ID" value="MFD2830728.1"/>
    <property type="molecule type" value="Genomic_DNA"/>
</dbReference>
<dbReference type="Proteomes" id="UP001597519">
    <property type="component" value="Unassembled WGS sequence"/>
</dbReference>
<keyword evidence="2" id="KW-1185">Reference proteome</keyword>
<gene>
    <name evidence="1" type="ORF">ACFSX4_09685</name>
</gene>
<name>A0ABW5WZY8_9STAP</name>
<accession>A0ABW5WZY8</accession>
<organism evidence="1 2">
    <name type="scientific">Corticicoccus populi</name>
    <dbReference type="NCBI Taxonomy" id="1812821"/>
    <lineage>
        <taxon>Bacteria</taxon>
        <taxon>Bacillati</taxon>
        <taxon>Bacillota</taxon>
        <taxon>Bacilli</taxon>
        <taxon>Bacillales</taxon>
        <taxon>Staphylococcaceae</taxon>
        <taxon>Corticicoccus</taxon>
    </lineage>
</organism>
<dbReference type="RefSeq" id="WP_377774047.1">
    <property type="nucleotide sequence ID" value="NZ_JBHUOQ010000004.1"/>
</dbReference>
<reference evidence="2" key="1">
    <citation type="journal article" date="2019" name="Int. J. Syst. Evol. Microbiol.">
        <title>The Global Catalogue of Microorganisms (GCM) 10K type strain sequencing project: providing services to taxonomists for standard genome sequencing and annotation.</title>
        <authorList>
            <consortium name="The Broad Institute Genomics Platform"/>
            <consortium name="The Broad Institute Genome Sequencing Center for Infectious Disease"/>
            <person name="Wu L."/>
            <person name="Ma J."/>
        </authorList>
    </citation>
    <scope>NUCLEOTIDE SEQUENCE [LARGE SCALE GENOMIC DNA]</scope>
    <source>
        <strain evidence="2">KCTC 33575</strain>
    </source>
</reference>
<evidence type="ECO:0000313" key="1">
    <source>
        <dbReference type="EMBL" id="MFD2830728.1"/>
    </source>
</evidence>
<sequence>MNHKLYDFKAHQNIHNDMMAGCSEWRIKMKQSISSLEYETLSKEMESFIEFIETDIIPHHDESSQDGFYNQILSERPELTEKIHHLSRDHQLIRIITDLMKKELQNDEVNFQKLVDYSSSVTLINEIHSKDEEESLLK</sequence>
<evidence type="ECO:0008006" key="3">
    <source>
        <dbReference type="Google" id="ProtNLM"/>
    </source>
</evidence>
<evidence type="ECO:0000313" key="2">
    <source>
        <dbReference type="Proteomes" id="UP001597519"/>
    </source>
</evidence>